<proteinExistence type="predicted"/>
<dbReference type="Gene3D" id="1.50.10.20">
    <property type="match status" value="1"/>
</dbReference>
<dbReference type="PANTHER" id="PTHR47791">
    <property type="entry name" value="MEIOTICALLY UP-REGULATED GENE 191 PROTEIN"/>
    <property type="match status" value="1"/>
</dbReference>
<dbReference type="InterPro" id="IPR053169">
    <property type="entry name" value="MUG_Protein"/>
</dbReference>
<dbReference type="InterPro" id="IPR008928">
    <property type="entry name" value="6-hairpin_glycosidase_sf"/>
</dbReference>
<gene>
    <name evidence="1" type="ORF">EXU48_14220</name>
</gene>
<reference evidence="1 2" key="1">
    <citation type="submission" date="2019-03" db="EMBL/GenBank/DDBJ databases">
        <title>Genomic features of bacteria from cold environments.</title>
        <authorList>
            <person name="Shen L."/>
        </authorList>
    </citation>
    <scope>NUCLEOTIDE SEQUENCE [LARGE SCALE GENOMIC DNA]</scope>
    <source>
        <strain evidence="2">T3246-1</strain>
    </source>
</reference>
<dbReference type="SUPFAM" id="SSF48208">
    <property type="entry name" value="Six-hairpin glycosidases"/>
    <property type="match status" value="1"/>
</dbReference>
<evidence type="ECO:0008006" key="3">
    <source>
        <dbReference type="Google" id="ProtNLM"/>
    </source>
</evidence>
<dbReference type="EMBL" id="SMNA01000006">
    <property type="protein sequence ID" value="TDE92681.1"/>
    <property type="molecule type" value="Genomic_DNA"/>
</dbReference>
<protein>
    <recommendedName>
        <fullName evidence="3">Glycosyl hydrolase</fullName>
    </recommendedName>
</protein>
<dbReference type="RefSeq" id="WP_133108311.1">
    <property type="nucleotide sequence ID" value="NZ_SMNA01000006.1"/>
</dbReference>
<accession>A0ABY2E2J6</accession>
<evidence type="ECO:0000313" key="2">
    <source>
        <dbReference type="Proteomes" id="UP000504882"/>
    </source>
</evidence>
<dbReference type="PANTHER" id="PTHR47791:SF3">
    <property type="entry name" value="MEIOTICALLY UP-REGULATED GENE 191 PROTEIN"/>
    <property type="match status" value="1"/>
</dbReference>
<dbReference type="InterPro" id="IPR014512">
    <property type="entry name" value="O_gly_hydro"/>
</dbReference>
<sequence>MPPAEAAITRRRALALGGASALGAALLTACGPAPEPPPRTISAMPPADPRRAAPWRAEVVQAGLDAYFGAPSPQLLHYAHPVDPAADAPFHYWWNAHAIDTALDAAERTGDPADLDRAQELRRNLTLRNGDELFNDFFDDMGWFALALLRLANATGAAGDESALEDAIRLHDHIWDLGWSRQGGGIVWEKGQYHYKNTPANGPFVIAGHRLHRATGESRFLERARASLQWWEETLVEPSGFVHDGINRNRDGAIDTDWRFTYNQGLYIGACVEEFRTGGDPARLERAALTIDVSLAELTNGPVFAPDGDGGDAGLFAGIFYRYAGQFLAEAEHPALREFITTSTDALFENQYRGDGTLLAGDDWSAPAPASTDLSTQLTAAMATEVAAVLARA</sequence>
<comment type="caution">
    <text evidence="1">The sequence shown here is derived from an EMBL/GenBank/DDBJ whole genome shotgun (WGS) entry which is preliminary data.</text>
</comment>
<dbReference type="InterPro" id="IPR005198">
    <property type="entry name" value="Glyco_hydro_76"/>
</dbReference>
<dbReference type="PROSITE" id="PS51318">
    <property type="entry name" value="TAT"/>
    <property type="match status" value="1"/>
</dbReference>
<dbReference type="Proteomes" id="UP000504882">
    <property type="component" value="Unassembled WGS sequence"/>
</dbReference>
<dbReference type="InterPro" id="IPR006311">
    <property type="entry name" value="TAT_signal"/>
</dbReference>
<organism evidence="1 2">
    <name type="scientific">Occultella glacieicola</name>
    <dbReference type="NCBI Taxonomy" id="2518684"/>
    <lineage>
        <taxon>Bacteria</taxon>
        <taxon>Bacillati</taxon>
        <taxon>Actinomycetota</taxon>
        <taxon>Actinomycetes</taxon>
        <taxon>Micrococcales</taxon>
        <taxon>Ruaniaceae</taxon>
        <taxon>Occultella</taxon>
    </lineage>
</organism>
<keyword evidence="2" id="KW-1185">Reference proteome</keyword>
<name>A0ABY2E2J6_9MICO</name>
<evidence type="ECO:0000313" key="1">
    <source>
        <dbReference type="EMBL" id="TDE92681.1"/>
    </source>
</evidence>
<dbReference type="PIRSF" id="PIRSF021505">
    <property type="entry name" value="O_gly_hdrol"/>
    <property type="match status" value="1"/>
</dbReference>
<dbReference type="Pfam" id="PF03663">
    <property type="entry name" value="Glyco_hydro_76"/>
    <property type="match status" value="1"/>
</dbReference>